<dbReference type="RefSeq" id="WP_210226462.1">
    <property type="nucleotide sequence ID" value="NZ_CP072800.1"/>
</dbReference>
<dbReference type="SUPFAM" id="SSF52540">
    <property type="entry name" value="P-loop containing nucleoside triphosphate hydrolases"/>
    <property type="match status" value="1"/>
</dbReference>
<sequence>MKPRLIVIAGPNGSGKTSVTSEILLDDWAKGCDYINPDNIARDVFGDWNDHETVIKAAQYAEDWRNRCLAEKRDFVFETVLSVPDKVQFMQRAKDAGFFIRFFFIATDTPYINVARIVQRVVEGGHSVPTDKIVARYFRSIANGVEGARIADRAYFWDNSVDDHAPALLFRTVEGGVAKQYSALQLHPWGQQVVARLATAV</sequence>
<evidence type="ECO:0000313" key="5">
    <source>
        <dbReference type="Proteomes" id="UP000672027"/>
    </source>
</evidence>
<evidence type="ECO:0000313" key="4">
    <source>
        <dbReference type="EMBL" id="QTR49623.1"/>
    </source>
</evidence>
<evidence type="ECO:0000259" key="3">
    <source>
        <dbReference type="Pfam" id="PF06414"/>
    </source>
</evidence>
<proteinExistence type="predicted"/>
<dbReference type="Proteomes" id="UP000672027">
    <property type="component" value="Chromosome"/>
</dbReference>
<dbReference type="Pfam" id="PF06414">
    <property type="entry name" value="Zeta_toxin"/>
    <property type="match status" value="1"/>
</dbReference>
<reference evidence="4 5" key="1">
    <citation type="submission" date="2021-04" db="EMBL/GenBank/DDBJ databases">
        <title>Genomics, taxonomy and metabolism of representatives of sulfur bacteria of the genus Thiothrix: Thiothrix fructosivorans QT, Thiothrix unzii A1T and three new species, Thiothrix subterranea sp. nov., Thiothrix litoralis sp. nov. and 'Candidatus Thiothrix anitrata' sp. nov.</title>
        <authorList>
            <person name="Ravin N.V."/>
            <person name="Smolyakov D."/>
            <person name="Rudenko T.S."/>
            <person name="Mardanov A.V."/>
            <person name="Beletsky A.V."/>
            <person name="Markov N.D."/>
            <person name="Fomenkov A.I."/>
            <person name="Roberts R.J."/>
            <person name="Karnachuk O.V."/>
            <person name="Novikov A."/>
            <person name="Grabovich M.Y."/>
        </authorList>
    </citation>
    <scope>NUCLEOTIDE SEQUENCE [LARGE SCALE GENOMIC DNA]</scope>
    <source>
        <strain evidence="4 5">A52</strain>
    </source>
</reference>
<keyword evidence="1" id="KW-0547">Nucleotide-binding</keyword>
<dbReference type="Gene3D" id="3.40.50.300">
    <property type="entry name" value="P-loop containing nucleotide triphosphate hydrolases"/>
    <property type="match status" value="1"/>
</dbReference>
<feature type="domain" description="Zeta toxin" evidence="3">
    <location>
        <begin position="2"/>
        <end position="137"/>
    </location>
</feature>
<name>A0ABX7X4U3_9GAMM</name>
<keyword evidence="2" id="KW-0067">ATP-binding</keyword>
<evidence type="ECO:0000256" key="2">
    <source>
        <dbReference type="ARBA" id="ARBA00022840"/>
    </source>
</evidence>
<dbReference type="PANTHER" id="PTHR39206:SF1">
    <property type="entry name" value="SLL8004 PROTEIN"/>
    <property type="match status" value="1"/>
</dbReference>
<evidence type="ECO:0000256" key="1">
    <source>
        <dbReference type="ARBA" id="ARBA00022741"/>
    </source>
</evidence>
<dbReference type="EMBL" id="CP072800">
    <property type="protein sequence ID" value="QTR49623.1"/>
    <property type="molecule type" value="Genomic_DNA"/>
</dbReference>
<accession>A0ABX7X4U3</accession>
<gene>
    <name evidence="4" type="ORF">J8380_15510</name>
</gene>
<keyword evidence="5" id="KW-1185">Reference proteome</keyword>
<protein>
    <submittedName>
        <fullName evidence="4">Zeta toxin family protein</fullName>
    </submittedName>
</protein>
<dbReference type="InterPro" id="IPR027417">
    <property type="entry name" value="P-loop_NTPase"/>
</dbReference>
<dbReference type="InterPro" id="IPR010488">
    <property type="entry name" value="Zeta_toxin_domain"/>
</dbReference>
<dbReference type="PANTHER" id="PTHR39206">
    <property type="entry name" value="SLL8004 PROTEIN"/>
    <property type="match status" value="1"/>
</dbReference>
<organism evidence="4 5">
    <name type="scientific">Candidatus Thiothrix anitrata</name>
    <dbReference type="NCBI Taxonomy" id="2823902"/>
    <lineage>
        <taxon>Bacteria</taxon>
        <taxon>Pseudomonadati</taxon>
        <taxon>Pseudomonadota</taxon>
        <taxon>Gammaproteobacteria</taxon>
        <taxon>Thiotrichales</taxon>
        <taxon>Thiotrichaceae</taxon>
        <taxon>Thiothrix</taxon>
    </lineage>
</organism>